<feature type="binding site" evidence="8">
    <location>
        <position position="153"/>
    </location>
    <ligand>
        <name>oxalate</name>
        <dbReference type="ChEBI" id="CHEBI:30623"/>
    </ligand>
</feature>
<dbReference type="PANTHER" id="PTHR31238">
    <property type="entry name" value="GERMIN-LIKE PROTEIN SUBFAMILY 3 MEMBER 3"/>
    <property type="match status" value="1"/>
</dbReference>
<dbReference type="EMBL" id="JAINDJ010000008">
    <property type="protein sequence ID" value="KAG9439532.1"/>
    <property type="molecule type" value="Genomic_DNA"/>
</dbReference>
<evidence type="ECO:0000256" key="9">
    <source>
        <dbReference type="PIRSR" id="PIRSR601929-2"/>
    </source>
</evidence>
<dbReference type="Pfam" id="PF00190">
    <property type="entry name" value="Cupin_1"/>
    <property type="match status" value="1"/>
</dbReference>
<evidence type="ECO:0000256" key="3">
    <source>
        <dbReference type="ARBA" id="ARBA00022523"/>
    </source>
</evidence>
<dbReference type="GO" id="GO:0048046">
    <property type="term" value="C:apoplast"/>
    <property type="evidence" value="ECO:0007669"/>
    <property type="project" value="UniProtKB-SubCell"/>
</dbReference>
<evidence type="ECO:0000256" key="10">
    <source>
        <dbReference type="PIRSR" id="PIRSR601929-3"/>
    </source>
</evidence>
<keyword evidence="14" id="KW-1185">Reference proteome</keyword>
<evidence type="ECO:0000256" key="5">
    <source>
        <dbReference type="ARBA" id="ARBA00022723"/>
    </source>
</evidence>
<evidence type="ECO:0000313" key="13">
    <source>
        <dbReference type="EMBL" id="KAG9439532.1"/>
    </source>
</evidence>
<evidence type="ECO:0000256" key="11">
    <source>
        <dbReference type="RuleBase" id="RU366015"/>
    </source>
</evidence>
<evidence type="ECO:0000256" key="1">
    <source>
        <dbReference type="ARBA" id="ARBA00004271"/>
    </source>
</evidence>
<feature type="disulfide bond" evidence="10">
    <location>
        <begin position="74"/>
        <end position="89"/>
    </location>
</feature>
<evidence type="ECO:0000313" key="14">
    <source>
        <dbReference type="Proteomes" id="UP000825729"/>
    </source>
</evidence>
<evidence type="ECO:0000259" key="12">
    <source>
        <dbReference type="SMART" id="SM00835"/>
    </source>
</evidence>
<dbReference type="SUPFAM" id="SSF51182">
    <property type="entry name" value="RmlC-like cupins"/>
    <property type="match status" value="1"/>
</dbReference>
<reference evidence="13 14" key="1">
    <citation type="submission" date="2021-07" db="EMBL/GenBank/DDBJ databases">
        <title>The Aristolochia fimbriata genome: insights into angiosperm evolution, floral development and chemical biosynthesis.</title>
        <authorList>
            <person name="Jiao Y."/>
        </authorList>
    </citation>
    <scope>NUCLEOTIDE SEQUENCE [LARGE SCALE GENOMIC DNA]</scope>
    <source>
        <strain evidence="13">IBCAS-2021</strain>
        <tissue evidence="13">Leaf</tissue>
    </source>
</reference>
<dbReference type="InterPro" id="IPR011051">
    <property type="entry name" value="RmlC_Cupin_sf"/>
</dbReference>
<evidence type="ECO:0000256" key="4">
    <source>
        <dbReference type="ARBA" id="ARBA00022525"/>
    </source>
</evidence>
<keyword evidence="5 8" id="KW-0479">Metal-binding</keyword>
<dbReference type="InterPro" id="IPR001929">
    <property type="entry name" value="Germin"/>
</dbReference>
<feature type="binding site" evidence="9">
    <location>
        <position position="151"/>
    </location>
    <ligand>
        <name>Mn(2+)</name>
        <dbReference type="ChEBI" id="CHEBI:29035"/>
    </ligand>
</feature>
<feature type="binding site" evidence="9">
    <location>
        <position position="153"/>
    </location>
    <ligand>
        <name>Mn(2+)</name>
        <dbReference type="ChEBI" id="CHEBI:29035"/>
    </ligand>
</feature>
<accession>A0AAV7DVL5</accession>
<keyword evidence="4 11" id="KW-0964">Secreted</keyword>
<feature type="binding site" evidence="8">
    <location>
        <position position="148"/>
    </location>
    <ligand>
        <name>oxalate</name>
        <dbReference type="ChEBI" id="CHEBI:30623"/>
    </ligand>
</feature>
<feature type="binding site" evidence="9">
    <location>
        <position position="199"/>
    </location>
    <ligand>
        <name>Mn(2+)</name>
        <dbReference type="ChEBI" id="CHEBI:29035"/>
    </ligand>
</feature>
<dbReference type="InterPro" id="IPR019780">
    <property type="entry name" value="Germin_Mn-BS"/>
</dbReference>
<dbReference type="Gene3D" id="2.60.120.10">
    <property type="entry name" value="Jelly Rolls"/>
    <property type="match status" value="1"/>
</dbReference>
<evidence type="ECO:0000256" key="7">
    <source>
        <dbReference type="ARBA" id="ARBA00023211"/>
    </source>
</evidence>
<dbReference type="AlphaFoldDB" id="A0AAV7DVL5"/>
<keyword evidence="3 11" id="KW-0052">Apoplast</keyword>
<feature type="binding site" evidence="9">
    <location>
        <position position="158"/>
    </location>
    <ligand>
        <name>Mn(2+)</name>
        <dbReference type="ChEBI" id="CHEBI:29035"/>
    </ligand>
</feature>
<dbReference type="PROSITE" id="PS00725">
    <property type="entry name" value="GERMIN"/>
    <property type="match status" value="1"/>
</dbReference>
<keyword evidence="6 10" id="KW-1015">Disulfide bond</keyword>
<dbReference type="GO" id="GO:0030145">
    <property type="term" value="F:manganese ion binding"/>
    <property type="evidence" value="ECO:0007669"/>
    <property type="project" value="UniProtKB-UniRule"/>
</dbReference>
<evidence type="ECO:0000256" key="6">
    <source>
        <dbReference type="ARBA" id="ARBA00023157"/>
    </source>
</evidence>
<evidence type="ECO:0000256" key="2">
    <source>
        <dbReference type="ARBA" id="ARBA00007456"/>
    </source>
</evidence>
<sequence length="259" mass="28285">MRMMMIKANCCSDKRFVIHGKRQVHDRKTLSSRVSVPFRRSIIKMAVFTLVLISFMAAASLCLAFDPSPLQDFCVADLNNFGRVNGHVCKDPKLAAAGDFFFGGLDVPRDTSNPMGSVVTLLNVTRIAGLNTLGISMARVDYAPYGLNPPHYHPRATEMLTLIEGTLYAGFITSNPENRLVSKVLHKGDVFVFPVGLVHFQFNIGQTSAVAISGLSSQNPGIVPIAKTAFGSKPPISDDILVKAFQIDKKIVDLIQSKF</sequence>
<comment type="caution">
    <text evidence="13">The sequence shown here is derived from an EMBL/GenBank/DDBJ whole genome shotgun (WGS) entry which is preliminary data.</text>
</comment>
<keyword evidence="7 8" id="KW-0464">Manganese</keyword>
<evidence type="ECO:0000256" key="8">
    <source>
        <dbReference type="PIRSR" id="PIRSR601929-1"/>
    </source>
</evidence>
<dbReference type="FunFam" id="2.60.120.10:FF:000005">
    <property type="entry name" value="Germin-like protein subfamily 1 member 8"/>
    <property type="match status" value="1"/>
</dbReference>
<dbReference type="SMART" id="SM00835">
    <property type="entry name" value="Cupin_1"/>
    <property type="match status" value="1"/>
</dbReference>
<organism evidence="13 14">
    <name type="scientific">Aristolochia fimbriata</name>
    <name type="common">White veined hardy Dutchman's pipe vine</name>
    <dbReference type="NCBI Taxonomy" id="158543"/>
    <lineage>
        <taxon>Eukaryota</taxon>
        <taxon>Viridiplantae</taxon>
        <taxon>Streptophyta</taxon>
        <taxon>Embryophyta</taxon>
        <taxon>Tracheophyta</taxon>
        <taxon>Spermatophyta</taxon>
        <taxon>Magnoliopsida</taxon>
        <taxon>Magnoliidae</taxon>
        <taxon>Piperales</taxon>
        <taxon>Aristolochiaceae</taxon>
        <taxon>Aristolochia</taxon>
    </lineage>
</organism>
<comment type="subcellular location">
    <subcellularLocation>
        <location evidence="1 11">Secreted</location>
        <location evidence="1 11">Extracellular space</location>
        <location evidence="1 11">Apoplast</location>
    </subcellularLocation>
</comment>
<dbReference type="InterPro" id="IPR006045">
    <property type="entry name" value="Cupin_1"/>
</dbReference>
<feature type="binding site" evidence="8">
    <location>
        <position position="158"/>
    </location>
    <ligand>
        <name>oxalate</name>
        <dbReference type="ChEBI" id="CHEBI:30623"/>
    </ligand>
</feature>
<dbReference type="Proteomes" id="UP000825729">
    <property type="component" value="Unassembled WGS sequence"/>
</dbReference>
<proteinExistence type="inferred from homology"/>
<protein>
    <recommendedName>
        <fullName evidence="11">Germin-like protein</fullName>
    </recommendedName>
</protein>
<feature type="domain" description="Cupin type-1" evidence="12">
    <location>
        <begin position="103"/>
        <end position="253"/>
    </location>
</feature>
<dbReference type="InterPro" id="IPR014710">
    <property type="entry name" value="RmlC-like_jellyroll"/>
</dbReference>
<dbReference type="PRINTS" id="PR00325">
    <property type="entry name" value="GERMIN"/>
</dbReference>
<dbReference type="CDD" id="cd02241">
    <property type="entry name" value="cupin_OxOx"/>
    <property type="match status" value="1"/>
</dbReference>
<name>A0AAV7DVL5_ARIFI</name>
<comment type="similarity">
    <text evidence="2 11">Belongs to the germin family.</text>
</comment>
<gene>
    <name evidence="13" type="ORF">H6P81_019697</name>
</gene>